<dbReference type="PANTHER" id="PTHR33908:SF3">
    <property type="entry name" value="UNDECAPRENYL PHOSPHATE-ALPHA-4-AMINO-4-DEOXY-L-ARABINOSE ARABINOSYL TRANSFERASE"/>
    <property type="match status" value="1"/>
</dbReference>
<dbReference type="GO" id="GO:0010041">
    <property type="term" value="P:response to iron(III) ion"/>
    <property type="evidence" value="ECO:0007669"/>
    <property type="project" value="TreeGrafter"/>
</dbReference>
<feature type="transmembrane region" description="Helical" evidence="8">
    <location>
        <begin position="9"/>
        <end position="27"/>
    </location>
</feature>
<feature type="domain" description="Glycosyltransferase RgtA/B/C/D-like" evidence="9">
    <location>
        <begin position="69"/>
        <end position="226"/>
    </location>
</feature>
<feature type="non-terminal residue" evidence="10">
    <location>
        <position position="357"/>
    </location>
</feature>
<keyword evidence="6 8" id="KW-1133">Transmembrane helix</keyword>
<evidence type="ECO:0000256" key="5">
    <source>
        <dbReference type="ARBA" id="ARBA00022692"/>
    </source>
</evidence>
<comment type="subcellular location">
    <subcellularLocation>
        <location evidence="1">Cell membrane</location>
        <topology evidence="1">Multi-pass membrane protein</topology>
    </subcellularLocation>
</comment>
<feature type="transmembrane region" description="Helical" evidence="8">
    <location>
        <begin position="96"/>
        <end position="114"/>
    </location>
</feature>
<feature type="transmembrane region" description="Helical" evidence="8">
    <location>
        <begin position="265"/>
        <end position="290"/>
    </location>
</feature>
<evidence type="ECO:0000256" key="6">
    <source>
        <dbReference type="ARBA" id="ARBA00022989"/>
    </source>
</evidence>
<reference evidence="10" key="1">
    <citation type="journal article" date="2020" name="mSystems">
        <title>Genome- and Community-Level Interaction Insights into Carbon Utilization and Element Cycling Functions of Hydrothermarchaeota in Hydrothermal Sediment.</title>
        <authorList>
            <person name="Zhou Z."/>
            <person name="Liu Y."/>
            <person name="Xu W."/>
            <person name="Pan J."/>
            <person name="Luo Z.H."/>
            <person name="Li M."/>
        </authorList>
    </citation>
    <scope>NUCLEOTIDE SEQUENCE [LARGE SCALE GENOMIC DNA]</scope>
    <source>
        <strain evidence="10">HyVt-535</strain>
    </source>
</reference>
<dbReference type="Pfam" id="PF13231">
    <property type="entry name" value="PMT_2"/>
    <property type="match status" value="1"/>
</dbReference>
<protein>
    <submittedName>
        <fullName evidence="10">Phospholipid carrier-dependent glycosyltransferase</fullName>
    </submittedName>
</protein>
<evidence type="ECO:0000256" key="2">
    <source>
        <dbReference type="ARBA" id="ARBA00022475"/>
    </source>
</evidence>
<feature type="transmembrane region" description="Helical" evidence="8">
    <location>
        <begin position="172"/>
        <end position="201"/>
    </location>
</feature>
<dbReference type="Proteomes" id="UP000886100">
    <property type="component" value="Unassembled WGS sequence"/>
</dbReference>
<keyword evidence="3" id="KW-0328">Glycosyltransferase</keyword>
<evidence type="ECO:0000256" key="1">
    <source>
        <dbReference type="ARBA" id="ARBA00004651"/>
    </source>
</evidence>
<keyword evidence="5 8" id="KW-0812">Transmembrane</keyword>
<feature type="transmembrane region" description="Helical" evidence="8">
    <location>
        <begin position="326"/>
        <end position="342"/>
    </location>
</feature>
<evidence type="ECO:0000256" key="4">
    <source>
        <dbReference type="ARBA" id="ARBA00022679"/>
    </source>
</evidence>
<evidence type="ECO:0000313" key="10">
    <source>
        <dbReference type="EMBL" id="HHH12824.1"/>
    </source>
</evidence>
<dbReference type="GO" id="GO:0005886">
    <property type="term" value="C:plasma membrane"/>
    <property type="evidence" value="ECO:0007669"/>
    <property type="project" value="UniProtKB-SubCell"/>
</dbReference>
<feature type="transmembrane region" description="Helical" evidence="8">
    <location>
        <begin position="120"/>
        <end position="136"/>
    </location>
</feature>
<gene>
    <name evidence="10" type="ORF">ENJ98_01165</name>
</gene>
<organism evidence="10">
    <name type="scientific">Thiolapillus brandeum</name>
    <dbReference type="NCBI Taxonomy" id="1076588"/>
    <lineage>
        <taxon>Bacteria</taxon>
        <taxon>Pseudomonadati</taxon>
        <taxon>Pseudomonadota</taxon>
        <taxon>Gammaproteobacteria</taxon>
        <taxon>Chromatiales</taxon>
        <taxon>Sedimenticolaceae</taxon>
        <taxon>Thiolapillus</taxon>
    </lineage>
</organism>
<name>A0A7C5N375_9GAMM</name>
<dbReference type="EMBL" id="DROM01000074">
    <property type="protein sequence ID" value="HHH12824.1"/>
    <property type="molecule type" value="Genomic_DNA"/>
</dbReference>
<keyword evidence="2" id="KW-1003">Cell membrane</keyword>
<feature type="transmembrane region" description="Helical" evidence="8">
    <location>
        <begin position="213"/>
        <end position="237"/>
    </location>
</feature>
<keyword evidence="4" id="KW-0808">Transferase</keyword>
<dbReference type="AlphaFoldDB" id="A0A7C5N375"/>
<evidence type="ECO:0000259" key="9">
    <source>
        <dbReference type="Pfam" id="PF13231"/>
    </source>
</evidence>
<evidence type="ECO:0000256" key="8">
    <source>
        <dbReference type="SAM" id="Phobius"/>
    </source>
</evidence>
<dbReference type="GO" id="GO:0016763">
    <property type="term" value="F:pentosyltransferase activity"/>
    <property type="evidence" value="ECO:0007669"/>
    <property type="project" value="TreeGrafter"/>
</dbReference>
<comment type="caution">
    <text evidence="10">The sequence shown here is derived from an EMBL/GenBank/DDBJ whole genome shotgun (WGS) entry which is preliminary data.</text>
</comment>
<dbReference type="GO" id="GO:0009103">
    <property type="term" value="P:lipopolysaccharide biosynthetic process"/>
    <property type="evidence" value="ECO:0007669"/>
    <property type="project" value="UniProtKB-ARBA"/>
</dbReference>
<dbReference type="InterPro" id="IPR038731">
    <property type="entry name" value="RgtA/B/C-like"/>
</dbReference>
<sequence>MQTNRPERAFLLVWLAIGVLLLLYWGSLHRDIVGPGESRVAQLAWEMHHNGNYLLPTFNGQVSRDTLTKPPLYHWLVIMAALPFEWADFSLRLVSIASLFASLWLTWLLGRRLFDSRTGAWAALVLASAFAFVPYGLSARMDLLLATLVLAAMVALQRALSEPEPQRRRHLLLFFVILGLAMMVKGPVGFIIPGSTALLLVGFTRGRREIRHFLPAWGIALFLVIGLAWYLAVLFQVSPELARNLFLDEPMNWAEGNAGGIQKQIWYYLPLMLGGLFPWSLFLFAALLAALRTTWQEKQEPLLFLLFWFLGGLLLFSLGGKKAVRYLLPILPAAALLTAWYFRELARRGRAGWGALA</sequence>
<evidence type="ECO:0000256" key="3">
    <source>
        <dbReference type="ARBA" id="ARBA00022676"/>
    </source>
</evidence>
<evidence type="ECO:0000256" key="7">
    <source>
        <dbReference type="ARBA" id="ARBA00023136"/>
    </source>
</evidence>
<feature type="transmembrane region" description="Helical" evidence="8">
    <location>
        <begin position="143"/>
        <end position="160"/>
    </location>
</feature>
<proteinExistence type="predicted"/>
<accession>A0A7C5N375</accession>
<feature type="transmembrane region" description="Helical" evidence="8">
    <location>
        <begin position="302"/>
        <end position="320"/>
    </location>
</feature>
<dbReference type="InterPro" id="IPR050297">
    <property type="entry name" value="LipidA_mod_glycosyltrf_83"/>
</dbReference>
<keyword evidence="7 8" id="KW-0472">Membrane</keyword>
<dbReference type="PANTHER" id="PTHR33908">
    <property type="entry name" value="MANNOSYLTRANSFERASE YKCB-RELATED"/>
    <property type="match status" value="1"/>
</dbReference>